<evidence type="ECO:0000313" key="3">
    <source>
        <dbReference type="Proteomes" id="UP001152795"/>
    </source>
</evidence>
<feature type="domain" description="Out at first protein BRICHOS-like" evidence="1">
    <location>
        <begin position="25"/>
        <end position="164"/>
    </location>
</feature>
<dbReference type="AlphaFoldDB" id="A0A7D9LH91"/>
<dbReference type="InterPro" id="IPR026315">
    <property type="entry name" value="Oaf"/>
</dbReference>
<name>A0A7D9LH91_PARCT</name>
<gene>
    <name evidence="2" type="ORF">PACLA_8A013921</name>
</gene>
<evidence type="ECO:0000313" key="2">
    <source>
        <dbReference type="EMBL" id="CAB4030458.1"/>
    </source>
</evidence>
<dbReference type="OrthoDB" id="5947176at2759"/>
<sequence>MEEKFLVNMFCFSIIVANIQLSYAELVVNVKTRSGQYTQQYLMADPEKDIVMIDFTMPNGAKTTTLIDFSKSLQVLKTAVFGEMERGEKPLHTLCYVLKFSPNEFISSDAMSKLRQKNPAAIRIPEEELKTEFLIMEKEIPFASSGMFSGHVHQMCGDADKIYTS</sequence>
<dbReference type="PANTHER" id="PTHR13423:SF2">
    <property type="entry name" value="OUT AT FIRST PROTEIN HOMOLOG"/>
    <property type="match status" value="1"/>
</dbReference>
<feature type="non-terminal residue" evidence="2">
    <location>
        <position position="1"/>
    </location>
</feature>
<dbReference type="EMBL" id="CACRXK020016890">
    <property type="protein sequence ID" value="CAB4030458.1"/>
    <property type="molecule type" value="Genomic_DNA"/>
</dbReference>
<dbReference type="PANTHER" id="PTHR13423">
    <property type="entry name" value="OUT AT FIRST"/>
    <property type="match status" value="1"/>
</dbReference>
<comment type="caution">
    <text evidence="2">The sequence shown here is derived from an EMBL/GenBank/DDBJ whole genome shotgun (WGS) entry which is preliminary data.</text>
</comment>
<dbReference type="InterPro" id="IPR053894">
    <property type="entry name" value="OAF_N"/>
</dbReference>
<organism evidence="2 3">
    <name type="scientific">Paramuricea clavata</name>
    <name type="common">Red gorgonian</name>
    <name type="synonym">Violescent sea-whip</name>
    <dbReference type="NCBI Taxonomy" id="317549"/>
    <lineage>
        <taxon>Eukaryota</taxon>
        <taxon>Metazoa</taxon>
        <taxon>Cnidaria</taxon>
        <taxon>Anthozoa</taxon>
        <taxon>Octocorallia</taxon>
        <taxon>Malacalcyonacea</taxon>
        <taxon>Plexauridae</taxon>
        <taxon>Paramuricea</taxon>
    </lineage>
</organism>
<dbReference type="Proteomes" id="UP001152795">
    <property type="component" value="Unassembled WGS sequence"/>
</dbReference>
<protein>
    <recommendedName>
        <fullName evidence="1">Out at first protein BRICHOS-like domain-containing protein</fullName>
    </recommendedName>
</protein>
<accession>A0A7D9LH91</accession>
<evidence type="ECO:0000259" key="1">
    <source>
        <dbReference type="Pfam" id="PF14941"/>
    </source>
</evidence>
<dbReference type="Pfam" id="PF14941">
    <property type="entry name" value="OAF_N"/>
    <property type="match status" value="1"/>
</dbReference>
<reference evidence="2" key="1">
    <citation type="submission" date="2020-04" db="EMBL/GenBank/DDBJ databases">
        <authorList>
            <person name="Alioto T."/>
            <person name="Alioto T."/>
            <person name="Gomez Garrido J."/>
        </authorList>
    </citation>
    <scope>NUCLEOTIDE SEQUENCE</scope>
    <source>
        <strain evidence="2">A484AB</strain>
    </source>
</reference>
<keyword evidence="3" id="KW-1185">Reference proteome</keyword>
<proteinExistence type="predicted"/>